<dbReference type="RefSeq" id="WP_219746913.1">
    <property type="nucleotide sequence ID" value="NZ_JAHXZN010000001.1"/>
</dbReference>
<comment type="caution">
    <text evidence="1">The sequence shown here is derived from an EMBL/GenBank/DDBJ whole genome shotgun (WGS) entry which is preliminary data.</text>
</comment>
<protein>
    <submittedName>
        <fullName evidence="1">Uncharacterized protein</fullName>
    </submittedName>
</protein>
<keyword evidence="2" id="KW-1185">Reference proteome</keyword>
<name>A0ABS7BIT1_9SPHN</name>
<evidence type="ECO:0000313" key="1">
    <source>
        <dbReference type="EMBL" id="MBW6529354.1"/>
    </source>
</evidence>
<accession>A0ABS7BIT1</accession>
<reference evidence="1 2" key="1">
    <citation type="submission" date="2021-07" db="EMBL/GenBank/DDBJ databases">
        <title>Sphingomonas sp.</title>
        <authorList>
            <person name="Feng G."/>
            <person name="Li J."/>
            <person name="Pan M."/>
        </authorList>
    </citation>
    <scope>NUCLEOTIDE SEQUENCE [LARGE SCALE GENOMIC DNA]</scope>
    <source>
        <strain evidence="1 2">RRHST34</strain>
    </source>
</reference>
<dbReference type="Proteomes" id="UP000759103">
    <property type="component" value="Unassembled WGS sequence"/>
</dbReference>
<proteinExistence type="predicted"/>
<sequence>MRWMMMGLAGVLAATSLAPIAAEAQRWRDDRGWHDNGRHRGWDRGDHRRWDRERRWRDDRHWRGDGRRYGWNGYGRDRGWDRGRTVCRWQDGRYGPVKRCFRVRG</sequence>
<organism evidence="1 2">
    <name type="scientific">Sphingomonas citri</name>
    <dbReference type="NCBI Taxonomy" id="2862499"/>
    <lineage>
        <taxon>Bacteria</taxon>
        <taxon>Pseudomonadati</taxon>
        <taxon>Pseudomonadota</taxon>
        <taxon>Alphaproteobacteria</taxon>
        <taxon>Sphingomonadales</taxon>
        <taxon>Sphingomonadaceae</taxon>
        <taxon>Sphingomonas</taxon>
    </lineage>
</organism>
<gene>
    <name evidence="1" type="ORF">KZ820_01280</name>
</gene>
<dbReference type="EMBL" id="JAHXZN010000001">
    <property type="protein sequence ID" value="MBW6529354.1"/>
    <property type="molecule type" value="Genomic_DNA"/>
</dbReference>
<evidence type="ECO:0000313" key="2">
    <source>
        <dbReference type="Proteomes" id="UP000759103"/>
    </source>
</evidence>